<dbReference type="AlphaFoldDB" id="A0A2W5SX29"/>
<evidence type="ECO:0000259" key="2">
    <source>
        <dbReference type="Pfam" id="PF14332"/>
    </source>
</evidence>
<dbReference type="Proteomes" id="UP000249061">
    <property type="component" value="Unassembled WGS sequence"/>
</dbReference>
<organism evidence="3 4">
    <name type="scientific">Archangium gephyra</name>
    <dbReference type="NCBI Taxonomy" id="48"/>
    <lineage>
        <taxon>Bacteria</taxon>
        <taxon>Pseudomonadati</taxon>
        <taxon>Myxococcota</taxon>
        <taxon>Myxococcia</taxon>
        <taxon>Myxococcales</taxon>
        <taxon>Cystobacterineae</taxon>
        <taxon>Archangiaceae</taxon>
        <taxon>Archangium</taxon>
    </lineage>
</organism>
<dbReference type="InterPro" id="IPR025497">
    <property type="entry name" value="PatA-like_N"/>
</dbReference>
<feature type="domain" description="PatA-like N-terminal" evidence="2">
    <location>
        <begin position="62"/>
        <end position="214"/>
    </location>
</feature>
<feature type="compositionally biased region" description="Low complexity" evidence="1">
    <location>
        <begin position="299"/>
        <end position="310"/>
    </location>
</feature>
<comment type="caution">
    <text evidence="3">The sequence shown here is derived from an EMBL/GenBank/DDBJ whole genome shotgun (WGS) entry which is preliminary data.</text>
</comment>
<gene>
    <name evidence="3" type="ORF">DI536_27250</name>
</gene>
<feature type="region of interest" description="Disordered" evidence="1">
    <location>
        <begin position="299"/>
        <end position="319"/>
    </location>
</feature>
<evidence type="ECO:0000313" key="4">
    <source>
        <dbReference type="Proteomes" id="UP000249061"/>
    </source>
</evidence>
<accession>A0A2W5SX29</accession>
<protein>
    <recommendedName>
        <fullName evidence="2">PatA-like N-terminal domain-containing protein</fullName>
    </recommendedName>
</protein>
<name>A0A2W5SX29_9BACT</name>
<evidence type="ECO:0000256" key="1">
    <source>
        <dbReference type="SAM" id="MobiDB-lite"/>
    </source>
</evidence>
<evidence type="ECO:0000313" key="3">
    <source>
        <dbReference type="EMBL" id="PZR07570.1"/>
    </source>
</evidence>
<sequence length="446" mass="48203">MDARFLVDGRGSLAPAEGQGSPLVGRTGYYRLQSTSPDWILMLRSPAQGGLLENRPRIVLAGDCGAFSLADLIAFLGQSRWSGVLRVTTPSGERSLLLKDGDVRSAASDSSGDRIGEVMVRLGYVTRAALERVIAEAPPSRIGKALVERGLIKSHDLYKCLNEQIAEIFHGIMLAKEGAFALIDQEIDEKALTHNLSLSMNGLLMDSIRKIDELAQFRKRIPHGRMFVLPKNIPTGELEPEEQAVLTQVDGQRTVIEVGQLARFSEFDATRIVHRLMELGLVKVADSAGTHVSSSSSVVAVPAPAPRRTAPQPPTRPGGLSVEQIVGVFNTIFREVRDEVAARGTLEPFLISANAALKGNGVSTSPVLTGLMFDDEGVLPEAELTARYHQLSNEGQLGSEPLASLKQALSDVMFFLLFQAGELLESAADEQLAGRVKEHLATLELK</sequence>
<dbReference type="PANTHER" id="PTHR36304">
    <property type="entry name" value="DOMAIN GTPASE-ACTIVATING PROTEIN, PUTATIVE-RELATED-RELATED"/>
    <property type="match status" value="1"/>
</dbReference>
<dbReference type="PANTHER" id="PTHR36304:SF4">
    <property type="entry name" value="DUF4388 DOMAIN-CONTAINING PROTEIN"/>
    <property type="match status" value="1"/>
</dbReference>
<dbReference type="Pfam" id="PF14332">
    <property type="entry name" value="DUF4388"/>
    <property type="match status" value="1"/>
</dbReference>
<proteinExistence type="predicted"/>
<dbReference type="EMBL" id="QFQP01000030">
    <property type="protein sequence ID" value="PZR07570.1"/>
    <property type="molecule type" value="Genomic_DNA"/>
</dbReference>
<reference evidence="3 4" key="1">
    <citation type="submission" date="2017-08" db="EMBL/GenBank/DDBJ databases">
        <title>Infants hospitalized years apart are colonized by the same room-sourced microbial strains.</title>
        <authorList>
            <person name="Brooks B."/>
            <person name="Olm M.R."/>
            <person name="Firek B.A."/>
            <person name="Baker R."/>
            <person name="Thomas B.C."/>
            <person name="Morowitz M.J."/>
            <person name="Banfield J.F."/>
        </authorList>
    </citation>
    <scope>NUCLEOTIDE SEQUENCE [LARGE SCALE GENOMIC DNA]</scope>
    <source>
        <strain evidence="3">S2_003_000_R2_14</strain>
    </source>
</reference>